<comment type="similarity">
    <text evidence="1">Belongs to the Gfa family.</text>
</comment>
<keyword evidence="4" id="KW-0456">Lyase</keyword>
<dbReference type="EMBL" id="JAKIKU010000004">
    <property type="protein sequence ID" value="MCL1045514.1"/>
    <property type="molecule type" value="Genomic_DNA"/>
</dbReference>
<dbReference type="SUPFAM" id="SSF51316">
    <property type="entry name" value="Mss4-like"/>
    <property type="match status" value="1"/>
</dbReference>
<evidence type="ECO:0000313" key="6">
    <source>
        <dbReference type="EMBL" id="MCL1045514.1"/>
    </source>
</evidence>
<feature type="domain" description="CENP-V/GFA" evidence="5">
    <location>
        <begin position="19"/>
        <end position="126"/>
    </location>
</feature>
<evidence type="ECO:0000313" key="7">
    <source>
        <dbReference type="Proteomes" id="UP001202134"/>
    </source>
</evidence>
<dbReference type="RefSeq" id="WP_248955539.1">
    <property type="nucleotide sequence ID" value="NZ_JAKIKU010000004.1"/>
</dbReference>
<organism evidence="6 7">
    <name type="scientific">Shewanella electrodiphila</name>
    <dbReference type="NCBI Taxonomy" id="934143"/>
    <lineage>
        <taxon>Bacteria</taxon>
        <taxon>Pseudomonadati</taxon>
        <taxon>Pseudomonadota</taxon>
        <taxon>Gammaproteobacteria</taxon>
        <taxon>Alteromonadales</taxon>
        <taxon>Shewanellaceae</taxon>
        <taxon>Shewanella</taxon>
    </lineage>
</organism>
<dbReference type="PANTHER" id="PTHR33337">
    <property type="entry name" value="GFA DOMAIN-CONTAINING PROTEIN"/>
    <property type="match status" value="1"/>
</dbReference>
<dbReference type="InterPro" id="IPR006913">
    <property type="entry name" value="CENP-V/GFA"/>
</dbReference>
<dbReference type="Proteomes" id="UP001202134">
    <property type="component" value="Unassembled WGS sequence"/>
</dbReference>
<comment type="caution">
    <text evidence="6">The sequence shown here is derived from an EMBL/GenBank/DDBJ whole genome shotgun (WGS) entry which is preliminary data.</text>
</comment>
<evidence type="ECO:0000256" key="3">
    <source>
        <dbReference type="ARBA" id="ARBA00022833"/>
    </source>
</evidence>
<keyword evidence="7" id="KW-1185">Reference proteome</keyword>
<evidence type="ECO:0000259" key="5">
    <source>
        <dbReference type="PROSITE" id="PS51891"/>
    </source>
</evidence>
<dbReference type="PANTHER" id="PTHR33337:SF40">
    <property type="entry name" value="CENP-V_GFA DOMAIN-CONTAINING PROTEIN-RELATED"/>
    <property type="match status" value="1"/>
</dbReference>
<gene>
    <name evidence="6" type="ORF">L2737_09260</name>
</gene>
<keyword evidence="3" id="KW-0862">Zinc</keyword>
<keyword evidence="2" id="KW-0479">Metal-binding</keyword>
<dbReference type="Gene3D" id="3.90.1590.10">
    <property type="entry name" value="glutathione-dependent formaldehyde- activating enzyme (gfa)"/>
    <property type="match status" value="1"/>
</dbReference>
<dbReference type="PROSITE" id="PS51891">
    <property type="entry name" value="CENP_V_GFA"/>
    <property type="match status" value="1"/>
</dbReference>
<evidence type="ECO:0000256" key="4">
    <source>
        <dbReference type="ARBA" id="ARBA00023239"/>
    </source>
</evidence>
<name>A0ABT0KP08_9GAMM</name>
<evidence type="ECO:0000256" key="2">
    <source>
        <dbReference type="ARBA" id="ARBA00022723"/>
    </source>
</evidence>
<accession>A0ABT0KP08</accession>
<sequence length="148" mass="17067">MGMEQQAVETVETNKPVILEGGCLCGAVRYQLSAKPFDADYCHCKQCQKSSGAVFQVWMDFKHEQITWLKGEVSEFESSDNVRRGFCKQCGCTLSYRDTRYPDYFTLTIGSLDEPSLIKPNYHIYTSNQVKWLSITDDCERYQQERTS</sequence>
<evidence type="ECO:0000256" key="1">
    <source>
        <dbReference type="ARBA" id="ARBA00005495"/>
    </source>
</evidence>
<proteinExistence type="inferred from homology"/>
<dbReference type="Pfam" id="PF04828">
    <property type="entry name" value="GFA"/>
    <property type="match status" value="1"/>
</dbReference>
<dbReference type="InterPro" id="IPR011057">
    <property type="entry name" value="Mss4-like_sf"/>
</dbReference>
<protein>
    <submittedName>
        <fullName evidence="6">GFA family protein</fullName>
    </submittedName>
</protein>
<reference evidence="6 7" key="1">
    <citation type="submission" date="2022-01" db="EMBL/GenBank/DDBJ databases">
        <title>Whole genome-based taxonomy of the Shewanellaceae.</title>
        <authorList>
            <person name="Martin-Rodriguez A.J."/>
        </authorList>
    </citation>
    <scope>NUCLEOTIDE SEQUENCE [LARGE SCALE GENOMIC DNA]</scope>
    <source>
        <strain evidence="6 7">DSM 24955</strain>
    </source>
</reference>